<name>A0ABV4AUK8_9GAMM</name>
<evidence type="ECO:0000313" key="3">
    <source>
        <dbReference type="Proteomes" id="UP001562159"/>
    </source>
</evidence>
<gene>
    <name evidence="2" type="ORF">AB7878_15950</name>
</gene>
<dbReference type="Proteomes" id="UP001562159">
    <property type="component" value="Unassembled WGS sequence"/>
</dbReference>
<protein>
    <recommendedName>
        <fullName evidence="4">Lipoprotein</fullName>
    </recommendedName>
</protein>
<evidence type="ECO:0000256" key="1">
    <source>
        <dbReference type="SAM" id="SignalP"/>
    </source>
</evidence>
<reference evidence="2 3" key="1">
    <citation type="submission" date="2024-07" db="EMBL/GenBank/DDBJ databases">
        <title>Molecular mechanisms and environmental adaptations of flagellar loss and biofilm growth of Rhodanobacter under environmental stress.</title>
        <authorList>
            <person name="Chen M."/>
        </authorList>
    </citation>
    <scope>NUCLEOTIDE SEQUENCE [LARGE SCALE GENOMIC DNA]</scope>
    <source>
        <strain evidence="2 3">RS22</strain>
    </source>
</reference>
<evidence type="ECO:0000313" key="2">
    <source>
        <dbReference type="EMBL" id="MEY2183915.1"/>
    </source>
</evidence>
<accession>A0ABV4AUK8</accession>
<proteinExistence type="predicted"/>
<feature type="signal peptide" evidence="1">
    <location>
        <begin position="1"/>
        <end position="47"/>
    </location>
</feature>
<feature type="chain" id="PRO_5046711511" description="Lipoprotein" evidence="1">
    <location>
        <begin position="48"/>
        <end position="712"/>
    </location>
</feature>
<evidence type="ECO:0008006" key="4">
    <source>
        <dbReference type="Google" id="ProtNLM"/>
    </source>
</evidence>
<sequence>MRLQSTGLVRGVPRGQGMRGRCFGAMLRRRSALLLALALAGLAPAKAAQARDPGAAPPLQFRVAEGRIENAFYQQGDIAAHLLLSSGDRPRVLVAFPAGNSGVGVWFEPTTTPVRWTLGEVRGLQRTVDGHAMNGIVAEASVSSAEPLVVKDAVLSSIRVLRDYQLEQVYPEQVAAAPQQADRSVRWQRRRLDGAPGYELALSTNNGRFQRDHGHLVLRPDHPGEALHLRIEASTGEPPLTPFAHLFNDRVQNDTRSQEVLRFLSYRQKFLAGSWRFDTYFGRDTLMSLRLLMPVLQPAAVDAGIASVLVRLAPDGEVAHEEGIGEFAVLDHLEKEGKRSDRPVYDYQMIDGNYMLAPVAAAWLLDDARGRAGAQAFLAEGKPGQRQGDALVRNLLYVTASSEAFVRQPVYANLIGLKPGSQVGQWRDSNAGIGGGRYPYDVNVVWVPAALRAIGRFLDAGLLDAYTTPAQRARLRADAAHADAWERRAAAMFVVRLDRAQATAQVRAYAAQVGVPAAAALASLPDGGLQFPAISLDAQGRPVPILHSDEGFDLLFGQPDPTTLDRYIDDMLRPFPAGLMTGVGMVVANPAFADRDAWPMFGSNAYHGTVVWSWQQALLAAGLRRQQARTDLPEATRTRLTKAQATLWQGICATRSMRDSELWSWTYSGDRYHVEPFGAAGAHEDEANAAQLWSTVYLAIPSPAADIAPACH</sequence>
<dbReference type="EMBL" id="JBGBPY010000001">
    <property type="protein sequence ID" value="MEY2183915.1"/>
    <property type="molecule type" value="Genomic_DNA"/>
</dbReference>
<keyword evidence="1" id="KW-0732">Signal</keyword>
<comment type="caution">
    <text evidence="2">The sequence shown here is derived from an EMBL/GenBank/DDBJ whole genome shotgun (WGS) entry which is preliminary data.</text>
</comment>
<keyword evidence="3" id="KW-1185">Reference proteome</keyword>
<organism evidence="2 3">
    <name type="scientific">Rhodanobacter humi</name>
    <dbReference type="NCBI Taxonomy" id="1888173"/>
    <lineage>
        <taxon>Bacteria</taxon>
        <taxon>Pseudomonadati</taxon>
        <taxon>Pseudomonadota</taxon>
        <taxon>Gammaproteobacteria</taxon>
        <taxon>Lysobacterales</taxon>
        <taxon>Rhodanobacteraceae</taxon>
        <taxon>Rhodanobacter</taxon>
    </lineage>
</organism>